<dbReference type="EMBL" id="JAKOGI010000316">
    <property type="protein sequence ID" value="KAJ8437142.1"/>
    <property type="molecule type" value="Genomic_DNA"/>
</dbReference>
<dbReference type="SUPFAM" id="SSF47819">
    <property type="entry name" value="HRDC-like"/>
    <property type="match status" value="1"/>
</dbReference>
<comment type="caution">
    <text evidence="2">The sequence shown here is derived from an EMBL/GenBank/DDBJ whole genome shotgun (WGS) entry which is preliminary data.</text>
</comment>
<feature type="region of interest" description="Disordered" evidence="1">
    <location>
        <begin position="86"/>
        <end position="113"/>
    </location>
</feature>
<dbReference type="OrthoDB" id="2186918at2759"/>
<protein>
    <recommendedName>
        <fullName evidence="4">RNA polymerase Rpb4/RPC9 core domain-containing protein</fullName>
    </recommendedName>
</protein>
<gene>
    <name evidence="2" type="ORF">Cgig2_016885</name>
</gene>
<sequence>MLTLCKKAHMGIKSNPYPSIHHMQIEYLRGGIAPWMRLICSVSQSVCNQFKDQAVLIRGCFRLLRDPFFGVAKCLYSSPLKGKDDDYTKSKKGRKIQINDEGSPANNLSKSGGKGETPIVAACDCTGDCNCKCGNMLLNFDSLGDWLKGGKGGKAVNGGKSSAPKEPAKPELKIDPEFLKDSQCVMDCEAADILQGIQEQMVFLSRDPTIKLPVGLQYAKAGARYSDPKAVRQICIIANICPETIDEVFALVPSLKAKRSKVSDALQDAVSKLFKLRLSSESLKE</sequence>
<dbReference type="AlphaFoldDB" id="A0A9Q1QCJ8"/>
<dbReference type="GO" id="GO:0000166">
    <property type="term" value="F:nucleotide binding"/>
    <property type="evidence" value="ECO:0007669"/>
    <property type="project" value="InterPro"/>
</dbReference>
<accession>A0A9Q1QCJ8</accession>
<dbReference type="PANTHER" id="PTHR21297">
    <property type="entry name" value="DNA-DIRECTED RNA POLYMERASE II"/>
    <property type="match status" value="1"/>
</dbReference>
<name>A0A9Q1QCJ8_9CARY</name>
<proteinExistence type="predicted"/>
<evidence type="ECO:0008006" key="4">
    <source>
        <dbReference type="Google" id="ProtNLM"/>
    </source>
</evidence>
<keyword evidence="3" id="KW-1185">Reference proteome</keyword>
<dbReference type="InterPro" id="IPR045222">
    <property type="entry name" value="Rpb4-like"/>
</dbReference>
<organism evidence="2 3">
    <name type="scientific">Carnegiea gigantea</name>
    <dbReference type="NCBI Taxonomy" id="171969"/>
    <lineage>
        <taxon>Eukaryota</taxon>
        <taxon>Viridiplantae</taxon>
        <taxon>Streptophyta</taxon>
        <taxon>Embryophyta</taxon>
        <taxon>Tracheophyta</taxon>
        <taxon>Spermatophyta</taxon>
        <taxon>Magnoliopsida</taxon>
        <taxon>eudicotyledons</taxon>
        <taxon>Gunneridae</taxon>
        <taxon>Pentapetalae</taxon>
        <taxon>Caryophyllales</taxon>
        <taxon>Cactineae</taxon>
        <taxon>Cactaceae</taxon>
        <taxon>Cactoideae</taxon>
        <taxon>Echinocereeae</taxon>
        <taxon>Carnegiea</taxon>
    </lineage>
</organism>
<evidence type="ECO:0000313" key="3">
    <source>
        <dbReference type="Proteomes" id="UP001153076"/>
    </source>
</evidence>
<evidence type="ECO:0000313" key="2">
    <source>
        <dbReference type="EMBL" id="KAJ8437142.1"/>
    </source>
</evidence>
<dbReference type="Proteomes" id="UP001153076">
    <property type="component" value="Unassembled WGS sequence"/>
</dbReference>
<dbReference type="InterPro" id="IPR010997">
    <property type="entry name" value="HRDC-like_sf"/>
</dbReference>
<reference evidence="2" key="1">
    <citation type="submission" date="2022-04" db="EMBL/GenBank/DDBJ databases">
        <title>Carnegiea gigantea Genome sequencing and assembly v2.</title>
        <authorList>
            <person name="Copetti D."/>
            <person name="Sanderson M.J."/>
            <person name="Burquez A."/>
            <person name="Wojciechowski M.F."/>
        </authorList>
    </citation>
    <scope>NUCLEOTIDE SEQUENCE</scope>
    <source>
        <strain evidence="2">SGP5-SGP5p</strain>
        <tissue evidence="2">Aerial part</tissue>
    </source>
</reference>
<dbReference type="Gene3D" id="1.20.1250.40">
    <property type="match status" value="1"/>
</dbReference>
<evidence type="ECO:0000256" key="1">
    <source>
        <dbReference type="SAM" id="MobiDB-lite"/>
    </source>
</evidence>
<dbReference type="InterPro" id="IPR038324">
    <property type="entry name" value="Rpb4/RPC9_sf"/>
</dbReference>